<protein>
    <submittedName>
        <fullName evidence="6">Putative Agrin/sw</fullName>
    </submittedName>
</protein>
<gene>
    <name evidence="6" type="ORF">APZ42_032578</name>
</gene>
<keyword evidence="3" id="KW-1015">Disulfide bond</keyword>
<keyword evidence="7" id="KW-1185">Reference proteome</keyword>
<organism evidence="6 7">
    <name type="scientific">Daphnia magna</name>
    <dbReference type="NCBI Taxonomy" id="35525"/>
    <lineage>
        <taxon>Eukaryota</taxon>
        <taxon>Metazoa</taxon>
        <taxon>Ecdysozoa</taxon>
        <taxon>Arthropoda</taxon>
        <taxon>Crustacea</taxon>
        <taxon>Branchiopoda</taxon>
        <taxon>Diplostraca</taxon>
        <taxon>Cladocera</taxon>
        <taxon>Anomopoda</taxon>
        <taxon>Daphniidae</taxon>
        <taxon>Daphnia</taxon>
    </lineage>
</organism>
<sequence>MGQLISMKFVFSVMFFVFLGTCILTGQTGVNGVLIGPRRCGIICTREYRPVCGTDGRTYPNLCVLRAKNLCYGTRIRKAYKGKCKFYPSY</sequence>
<dbReference type="SMART" id="SM00280">
    <property type="entry name" value="KAZAL"/>
    <property type="match status" value="1"/>
</dbReference>
<dbReference type="EMBL" id="LRGB01003123">
    <property type="protein sequence ID" value="KZS04286.1"/>
    <property type="molecule type" value="Genomic_DNA"/>
</dbReference>
<reference evidence="6 7" key="1">
    <citation type="submission" date="2016-03" db="EMBL/GenBank/DDBJ databases">
        <title>EvidentialGene: Evidence-directed Construction of Genes on Genomes.</title>
        <authorList>
            <person name="Gilbert D.G."/>
            <person name="Choi J.-H."/>
            <person name="Mockaitis K."/>
            <person name="Colbourne J."/>
            <person name="Pfrender M."/>
        </authorList>
    </citation>
    <scope>NUCLEOTIDE SEQUENCE [LARGE SCALE GENOMIC DNA]</scope>
    <source>
        <strain evidence="6 7">Xinb3</strain>
        <tissue evidence="6">Complete organism</tissue>
    </source>
</reference>
<dbReference type="InterPro" id="IPR036058">
    <property type="entry name" value="Kazal_dom_sf"/>
</dbReference>
<dbReference type="OrthoDB" id="5988724at2759"/>
<dbReference type="Pfam" id="PF00050">
    <property type="entry name" value="Kazal_1"/>
    <property type="match status" value="1"/>
</dbReference>
<keyword evidence="1" id="KW-0646">Protease inhibitor</keyword>
<accession>A0A164LNK5</accession>
<dbReference type="PANTHER" id="PTHR10913">
    <property type="entry name" value="FOLLISTATIN-RELATED"/>
    <property type="match status" value="1"/>
</dbReference>
<evidence type="ECO:0000256" key="3">
    <source>
        <dbReference type="ARBA" id="ARBA00023157"/>
    </source>
</evidence>
<proteinExistence type="predicted"/>
<dbReference type="InterPro" id="IPR002350">
    <property type="entry name" value="Kazal_dom"/>
</dbReference>
<comment type="caution">
    <text evidence="6">The sequence shown here is derived from an EMBL/GenBank/DDBJ whole genome shotgun (WGS) entry which is preliminary data.</text>
</comment>
<dbReference type="Proteomes" id="UP000076858">
    <property type="component" value="Unassembled WGS sequence"/>
</dbReference>
<dbReference type="InterPro" id="IPR050653">
    <property type="entry name" value="Prot_Inhib_GrowthFact_Antg"/>
</dbReference>
<name>A0A164LNK5_9CRUS</name>
<evidence type="ECO:0000256" key="1">
    <source>
        <dbReference type="ARBA" id="ARBA00022690"/>
    </source>
</evidence>
<feature type="domain" description="Kazal-like" evidence="5">
    <location>
        <begin position="34"/>
        <end position="86"/>
    </location>
</feature>
<dbReference type="GO" id="GO:0030154">
    <property type="term" value="P:cell differentiation"/>
    <property type="evidence" value="ECO:0007669"/>
    <property type="project" value="TreeGrafter"/>
</dbReference>
<keyword evidence="4" id="KW-0732">Signal</keyword>
<dbReference type="AlphaFoldDB" id="A0A164LNK5"/>
<dbReference type="Gene3D" id="3.30.60.30">
    <property type="match status" value="1"/>
</dbReference>
<dbReference type="PANTHER" id="PTHR10913:SF45">
    <property type="entry name" value="FOLLISTATIN, ISOFORM A-RELATED"/>
    <property type="match status" value="1"/>
</dbReference>
<evidence type="ECO:0000313" key="6">
    <source>
        <dbReference type="EMBL" id="KZS04286.1"/>
    </source>
</evidence>
<dbReference type="GO" id="GO:0005576">
    <property type="term" value="C:extracellular region"/>
    <property type="evidence" value="ECO:0007669"/>
    <property type="project" value="TreeGrafter"/>
</dbReference>
<dbReference type="SUPFAM" id="SSF100895">
    <property type="entry name" value="Kazal-type serine protease inhibitors"/>
    <property type="match status" value="1"/>
</dbReference>
<evidence type="ECO:0000256" key="2">
    <source>
        <dbReference type="ARBA" id="ARBA00022900"/>
    </source>
</evidence>
<evidence type="ECO:0000313" key="7">
    <source>
        <dbReference type="Proteomes" id="UP000076858"/>
    </source>
</evidence>
<feature type="signal peptide" evidence="4">
    <location>
        <begin position="1"/>
        <end position="32"/>
    </location>
</feature>
<evidence type="ECO:0000259" key="5">
    <source>
        <dbReference type="PROSITE" id="PS51465"/>
    </source>
</evidence>
<dbReference type="PROSITE" id="PS51465">
    <property type="entry name" value="KAZAL_2"/>
    <property type="match status" value="1"/>
</dbReference>
<keyword evidence="2" id="KW-0722">Serine protease inhibitor</keyword>
<evidence type="ECO:0000256" key="4">
    <source>
        <dbReference type="SAM" id="SignalP"/>
    </source>
</evidence>
<feature type="chain" id="PRO_5007851562" evidence="4">
    <location>
        <begin position="33"/>
        <end position="90"/>
    </location>
</feature>